<organism evidence="1 2">
    <name type="scientific">Thermococcus gammatolerans (strain DSM 15229 / JCM 11827 / EJ3)</name>
    <dbReference type="NCBI Taxonomy" id="593117"/>
    <lineage>
        <taxon>Archaea</taxon>
        <taxon>Methanobacteriati</taxon>
        <taxon>Methanobacteriota</taxon>
        <taxon>Thermococci</taxon>
        <taxon>Thermococcales</taxon>
        <taxon>Thermococcaceae</taxon>
        <taxon>Thermococcus</taxon>
    </lineage>
</organism>
<protein>
    <recommendedName>
        <fullName evidence="3">HicB-like antitoxin of toxin-antitoxin system domain-containing protein</fullName>
    </recommendedName>
</protein>
<dbReference type="AlphaFoldDB" id="C5A256"/>
<dbReference type="eggNOG" id="arCOG02411">
    <property type="taxonomic scope" value="Archaea"/>
</dbReference>
<name>C5A256_THEGJ</name>
<dbReference type="RefSeq" id="WP_015859579.1">
    <property type="nucleotide sequence ID" value="NC_012804.1"/>
</dbReference>
<proteinExistence type="predicted"/>
<keyword evidence="2" id="KW-1185">Reference proteome</keyword>
<evidence type="ECO:0008006" key="3">
    <source>
        <dbReference type="Google" id="ProtNLM"/>
    </source>
</evidence>
<dbReference type="STRING" id="593117.TGAM_1973"/>
<evidence type="ECO:0000313" key="2">
    <source>
        <dbReference type="Proteomes" id="UP000001488"/>
    </source>
</evidence>
<dbReference type="InterPro" id="IPR035069">
    <property type="entry name" value="TTHA1013/TTHA0281-like"/>
</dbReference>
<sequence length="58" mass="6554">MRCNSTPSSGRKRAFTSFGRSSRGLPLRGETIEEAIENLKEAVELYLEEFPELSFTKS</sequence>
<dbReference type="Gene3D" id="3.30.160.250">
    <property type="match status" value="1"/>
</dbReference>
<gene>
    <name evidence="1" type="ordered locus">TGAM_1973</name>
</gene>
<evidence type="ECO:0000313" key="1">
    <source>
        <dbReference type="EMBL" id="ACS34475.1"/>
    </source>
</evidence>
<dbReference type="EMBL" id="CP001398">
    <property type="protein sequence ID" value="ACS34475.1"/>
    <property type="molecule type" value="Genomic_DNA"/>
</dbReference>
<dbReference type="HOGENOM" id="CLU_2968635_0_0_2"/>
<dbReference type="GeneID" id="41340455"/>
<dbReference type="Proteomes" id="UP000001488">
    <property type="component" value="Chromosome"/>
</dbReference>
<dbReference type="KEGG" id="tga:TGAM_1973"/>
<dbReference type="SUPFAM" id="SSF143100">
    <property type="entry name" value="TTHA1013/TTHA0281-like"/>
    <property type="match status" value="1"/>
</dbReference>
<dbReference type="PATRIC" id="fig|593117.10.peg.1983"/>
<reference evidence="1 2" key="1">
    <citation type="journal article" date="2007" name="Genome Biol.">
        <title>Genome analysis and genome-wide proteomics of Thermococcus gammatolerans, the most radioresistant organism known amongst the Archaea.</title>
        <authorList>
            <person name="Zivanovic Y."/>
            <person name="Armengaud J."/>
            <person name="Lagorce A."/>
            <person name="Leplat C."/>
            <person name="Guerin P."/>
            <person name="Dutertre M."/>
            <person name="Anthouard V."/>
            <person name="Forterre P."/>
            <person name="Wincker P."/>
            <person name="Confalonieri F."/>
        </authorList>
    </citation>
    <scope>NUCLEOTIDE SEQUENCE [LARGE SCALE GENOMIC DNA]</scope>
    <source>
        <strain evidence="2">DSM 15229 / JCM 11827 / EJ3</strain>
    </source>
</reference>
<accession>C5A256</accession>
<dbReference type="PaxDb" id="593117-TGAM_1973"/>